<sequence>MLENYLPIVVFIMLGLGFGAGPMLIGYLLGPSKPSEEKNSQFECGFPAFGDSRMYFNVRYYLVAILFILFDLEVAFVFPWAVVQSQLGWFGFIAISIFLFILVVGFIFEWKNGALEWE</sequence>
<protein>
    <recommendedName>
        <fullName evidence="10">NADH-quinone oxidoreductase subunit A</fullName>
        <ecNumber evidence="10">7.1.1.-</ecNumber>
    </recommendedName>
    <alternativeName>
        <fullName evidence="10">NADH dehydrogenase I subunit A</fullName>
    </alternativeName>
    <alternativeName>
        <fullName evidence="10">NDH-1 subunit A</fullName>
    </alternativeName>
    <alternativeName>
        <fullName evidence="10">NUO1</fullName>
    </alternativeName>
</protein>
<keyword evidence="10" id="KW-1003">Cell membrane</keyword>
<evidence type="ECO:0000256" key="2">
    <source>
        <dbReference type="ARBA" id="ARBA00008472"/>
    </source>
</evidence>
<dbReference type="EC" id="7.1.1.-" evidence="10"/>
<dbReference type="Gene3D" id="1.20.58.1610">
    <property type="entry name" value="NADH:ubiquinone/plastoquinone oxidoreductase, chain 3"/>
    <property type="match status" value="1"/>
</dbReference>
<evidence type="ECO:0000256" key="6">
    <source>
        <dbReference type="ARBA" id="ARBA00022989"/>
    </source>
</evidence>
<dbReference type="GO" id="GO:0050136">
    <property type="term" value="F:NADH dehydrogenase (quinone) (non-electrogenic) activity"/>
    <property type="evidence" value="ECO:0007669"/>
    <property type="project" value="UniProtKB-UniRule"/>
</dbReference>
<feature type="transmembrane region" description="Helical" evidence="10">
    <location>
        <begin position="87"/>
        <end position="108"/>
    </location>
</feature>
<reference evidence="12 13" key="1">
    <citation type="journal article" date="2015" name="Genome Announc.">
        <title>Genome Sequence of 'Candidatus Thioglobus autotrophica' Strain EF1, a Chemoautotroph from the SUP05 Clade of Marine Gammaproteobacteria.</title>
        <authorList>
            <person name="Shah V."/>
            <person name="Morris R.M."/>
        </authorList>
    </citation>
    <scope>NUCLEOTIDE SEQUENCE [LARGE SCALE GENOMIC DNA]</scope>
    <source>
        <strain evidence="12 13">EF1</strain>
    </source>
</reference>
<dbReference type="GO" id="GO:0005886">
    <property type="term" value="C:plasma membrane"/>
    <property type="evidence" value="ECO:0007669"/>
    <property type="project" value="UniProtKB-SubCell"/>
</dbReference>
<evidence type="ECO:0000256" key="10">
    <source>
        <dbReference type="HAMAP-Rule" id="MF_01394"/>
    </source>
</evidence>
<keyword evidence="6 10" id="KW-1133">Transmembrane helix</keyword>
<keyword evidence="8 10" id="KW-0830">Ubiquinone</keyword>
<dbReference type="HAMAP" id="MF_01394">
    <property type="entry name" value="NDH1_NuoA"/>
    <property type="match status" value="1"/>
</dbReference>
<dbReference type="InterPro" id="IPR023043">
    <property type="entry name" value="NAD(P)H_OxRDtase_bac/plastid"/>
</dbReference>
<feature type="transmembrane region" description="Helical" evidence="10">
    <location>
        <begin position="60"/>
        <end position="81"/>
    </location>
</feature>
<dbReference type="STRING" id="1705394.SP60_05615"/>
<dbReference type="Proteomes" id="UP000058020">
    <property type="component" value="Chromosome"/>
</dbReference>
<dbReference type="Pfam" id="PF00507">
    <property type="entry name" value="Oxidored_q4"/>
    <property type="match status" value="1"/>
</dbReference>
<dbReference type="KEGG" id="tho:SP60_05615"/>
<organism evidence="12 13">
    <name type="scientific">Candidatus Thioglobus autotrophicus</name>
    <dbReference type="NCBI Taxonomy" id="1705394"/>
    <lineage>
        <taxon>Bacteria</taxon>
        <taxon>Pseudomonadati</taxon>
        <taxon>Pseudomonadota</taxon>
        <taxon>Gammaproteobacteria</taxon>
        <taxon>Candidatus Pseudothioglobaceae</taxon>
        <taxon>Candidatus Thioglobus</taxon>
    </lineage>
</organism>
<evidence type="ECO:0000313" key="13">
    <source>
        <dbReference type="Proteomes" id="UP000058020"/>
    </source>
</evidence>
<comment type="catalytic activity">
    <reaction evidence="10 11">
        <text>a quinone + NADH + 5 H(+)(in) = a quinol + NAD(+) + 4 H(+)(out)</text>
        <dbReference type="Rhea" id="RHEA:57888"/>
        <dbReference type="ChEBI" id="CHEBI:15378"/>
        <dbReference type="ChEBI" id="CHEBI:24646"/>
        <dbReference type="ChEBI" id="CHEBI:57540"/>
        <dbReference type="ChEBI" id="CHEBI:57945"/>
        <dbReference type="ChEBI" id="CHEBI:132124"/>
    </reaction>
</comment>
<dbReference type="InterPro" id="IPR000440">
    <property type="entry name" value="NADH_UbQ/plastoQ_OxRdtase_su3"/>
</dbReference>
<keyword evidence="3 10" id="KW-0813">Transport</keyword>
<keyword evidence="7 10" id="KW-0520">NAD</keyword>
<feature type="transmembrane region" description="Helical" evidence="10">
    <location>
        <begin position="6"/>
        <end position="29"/>
    </location>
</feature>
<dbReference type="FunFam" id="1.20.58.1610:FF:000004">
    <property type="entry name" value="NADH-quinone oxidoreductase subunit A"/>
    <property type="match status" value="1"/>
</dbReference>
<comment type="subcellular location">
    <subcellularLocation>
        <location evidence="10 11">Cell membrane</location>
        <topology evidence="10 11">Multi-pass membrane protein</topology>
    </subcellularLocation>
    <subcellularLocation>
        <location evidence="1">Membrane</location>
        <topology evidence="1">Multi-pass membrane protein</topology>
    </subcellularLocation>
</comment>
<dbReference type="PATRIC" id="fig|1705394.5.peg.1121"/>
<evidence type="ECO:0000256" key="9">
    <source>
        <dbReference type="ARBA" id="ARBA00023136"/>
    </source>
</evidence>
<proteinExistence type="inferred from homology"/>
<dbReference type="RefSeq" id="WP_053952232.1">
    <property type="nucleotide sequence ID" value="NZ_CP010552.1"/>
</dbReference>
<gene>
    <name evidence="10" type="primary">nuoA</name>
    <name evidence="12" type="ORF">SP60_05615</name>
</gene>
<dbReference type="GO" id="GO:0030964">
    <property type="term" value="C:NADH dehydrogenase complex"/>
    <property type="evidence" value="ECO:0007669"/>
    <property type="project" value="TreeGrafter"/>
</dbReference>
<accession>A0A0M5LL76</accession>
<evidence type="ECO:0000313" key="12">
    <source>
        <dbReference type="EMBL" id="ALE53248.1"/>
    </source>
</evidence>
<dbReference type="GO" id="GO:0008137">
    <property type="term" value="F:NADH dehydrogenase (ubiquinone) activity"/>
    <property type="evidence" value="ECO:0007669"/>
    <property type="project" value="InterPro"/>
</dbReference>
<comment type="subunit">
    <text evidence="10">NDH-1 is composed of 14 different subunits. Subunits NuoA, H, J, K, L, M, N constitute the membrane sector of the complex.</text>
</comment>
<dbReference type="OrthoDB" id="9791970at2"/>
<keyword evidence="4 10" id="KW-0812">Transmembrane</keyword>
<keyword evidence="10 11" id="KW-0874">Quinone</keyword>
<comment type="similarity">
    <text evidence="2 10 11">Belongs to the complex I subunit 3 family.</text>
</comment>
<comment type="function">
    <text evidence="10">NDH-1 shuttles electrons from NADH, via FMN and iron-sulfur (Fe-S) centers, to quinones in the respiratory chain. The immediate electron acceptor for the enzyme in this species is believed to be ubiquinone. Couples the redox reaction to proton translocation (for every two electrons transferred, four hydrogen ions are translocated across the cytoplasmic membrane), and thus conserves the redox energy in a proton gradient.</text>
</comment>
<keyword evidence="13" id="KW-1185">Reference proteome</keyword>
<evidence type="ECO:0000256" key="8">
    <source>
        <dbReference type="ARBA" id="ARBA00023075"/>
    </source>
</evidence>
<dbReference type="GO" id="GO:0048038">
    <property type="term" value="F:quinone binding"/>
    <property type="evidence" value="ECO:0007669"/>
    <property type="project" value="UniProtKB-KW"/>
</dbReference>
<evidence type="ECO:0000256" key="3">
    <source>
        <dbReference type="ARBA" id="ARBA00022448"/>
    </source>
</evidence>
<evidence type="ECO:0000256" key="11">
    <source>
        <dbReference type="RuleBase" id="RU003639"/>
    </source>
</evidence>
<keyword evidence="5 10" id="KW-1278">Translocase</keyword>
<dbReference type="InterPro" id="IPR038430">
    <property type="entry name" value="NDAH_ubi_oxred_su3_sf"/>
</dbReference>
<evidence type="ECO:0000256" key="4">
    <source>
        <dbReference type="ARBA" id="ARBA00022692"/>
    </source>
</evidence>
<name>A0A0M5LL76_9GAMM</name>
<dbReference type="EMBL" id="CP010552">
    <property type="protein sequence ID" value="ALE53248.1"/>
    <property type="molecule type" value="Genomic_DNA"/>
</dbReference>
<evidence type="ECO:0000256" key="7">
    <source>
        <dbReference type="ARBA" id="ARBA00023027"/>
    </source>
</evidence>
<dbReference type="PANTHER" id="PTHR11058:SF9">
    <property type="entry name" value="NADH-UBIQUINONE OXIDOREDUCTASE CHAIN 3"/>
    <property type="match status" value="1"/>
</dbReference>
<dbReference type="AlphaFoldDB" id="A0A0M5LL76"/>
<evidence type="ECO:0000256" key="1">
    <source>
        <dbReference type="ARBA" id="ARBA00004141"/>
    </source>
</evidence>
<keyword evidence="9 10" id="KW-0472">Membrane</keyword>
<evidence type="ECO:0000256" key="5">
    <source>
        <dbReference type="ARBA" id="ARBA00022967"/>
    </source>
</evidence>
<dbReference type="PANTHER" id="PTHR11058">
    <property type="entry name" value="NADH-UBIQUINONE OXIDOREDUCTASE CHAIN 3"/>
    <property type="match status" value="1"/>
</dbReference>